<dbReference type="PRINTS" id="PR00042">
    <property type="entry name" value="LEUZIPPRFOS"/>
</dbReference>
<dbReference type="InterPro" id="IPR000837">
    <property type="entry name" value="AP-1"/>
</dbReference>
<dbReference type="InterPro" id="IPR004827">
    <property type="entry name" value="bZIP"/>
</dbReference>
<dbReference type="PANTHER" id="PTHR23351">
    <property type="entry name" value="FOS TRANSCRIPTION FACTOR-RELATED"/>
    <property type="match status" value="1"/>
</dbReference>
<feature type="compositionally biased region" description="Polar residues" evidence="4">
    <location>
        <begin position="362"/>
        <end position="378"/>
    </location>
</feature>
<keyword evidence="3" id="KW-0804">Transcription</keyword>
<feature type="region of interest" description="Disordered" evidence="4">
    <location>
        <begin position="241"/>
        <end position="281"/>
    </location>
</feature>
<dbReference type="PROSITE" id="PS50217">
    <property type="entry name" value="BZIP"/>
    <property type="match status" value="1"/>
</dbReference>
<evidence type="ECO:0000256" key="3">
    <source>
        <dbReference type="ARBA" id="ARBA00023163"/>
    </source>
</evidence>
<dbReference type="PANTHER" id="PTHR23351:SF24">
    <property type="entry name" value="ACTIVATING TRANSCRIPTION FACTOR 3-RELATED"/>
    <property type="match status" value="1"/>
</dbReference>
<dbReference type="Pfam" id="PF00170">
    <property type="entry name" value="bZIP_1"/>
    <property type="match status" value="1"/>
</dbReference>
<protein>
    <submittedName>
        <fullName evidence="7">Fos-related antigen 2-like</fullName>
    </submittedName>
</protein>
<proteinExistence type="predicted"/>
<dbReference type="KEGG" id="pmrn:116948458"/>
<dbReference type="SUPFAM" id="SSF57959">
    <property type="entry name" value="Leucine zipper domain"/>
    <property type="match status" value="1"/>
</dbReference>
<dbReference type="RefSeq" id="XP_032821034.1">
    <property type="nucleotide sequence ID" value="XM_032965143.1"/>
</dbReference>
<dbReference type="PROSITE" id="PS00036">
    <property type="entry name" value="BZIP_BASIC"/>
    <property type="match status" value="1"/>
</dbReference>
<dbReference type="Gene3D" id="1.20.5.170">
    <property type="match status" value="1"/>
</dbReference>
<keyword evidence="2" id="KW-0238">DNA-binding</keyword>
<evidence type="ECO:0000256" key="2">
    <source>
        <dbReference type="ARBA" id="ARBA00023125"/>
    </source>
</evidence>
<dbReference type="InterPro" id="IPR046347">
    <property type="entry name" value="bZIP_sf"/>
</dbReference>
<evidence type="ECO:0000256" key="1">
    <source>
        <dbReference type="ARBA" id="ARBA00023015"/>
    </source>
</evidence>
<feature type="compositionally biased region" description="Pro residues" evidence="4">
    <location>
        <begin position="92"/>
        <end position="108"/>
    </location>
</feature>
<feature type="compositionally biased region" description="Low complexity" evidence="4">
    <location>
        <begin position="260"/>
        <end position="276"/>
    </location>
</feature>
<name>A0AAJ7TNA7_PETMA</name>
<evidence type="ECO:0000313" key="7">
    <source>
        <dbReference type="RefSeq" id="XP_032821034.1"/>
    </source>
</evidence>
<feature type="region of interest" description="Disordered" evidence="4">
    <location>
        <begin position="1"/>
        <end position="32"/>
    </location>
</feature>
<feature type="compositionally biased region" description="Basic and acidic residues" evidence="4">
    <location>
        <begin position="142"/>
        <end position="154"/>
    </location>
</feature>
<sequence length="378" mass="40387">MYHEEEEERESGSSQSSATETPIPPPLPTWLDPLYQMTSSASTCQGYSVDVPSTSQGLFVPTVTAITTSQDLQWMVQSTVITSSASSHQYPGVPPPAYVEPDPAPPGPSWQEEQAQQPGPSGIRHQGHQVGLEARSLGGRRRRDEDLSPEEAERRRVRRERNKQAAARCRNRRRELTERLQSETDELEDRSTGLRAEIETLSKEKERLQLVLAAHKGSCKIAHEDDVEDCALAASAHLVCVPPPSSSSSKSEGELQPGSQLQQQQLQLQQQQQQQQECAEPLAGANISGSYYFDFEPIAGTSSSASSAATAAGTATSMGGPFPSTSGYHPFLLQGAGSGQGEGSQAGGAAPPPPQRAPSSSNGEQSSDSLSSPTLLAL</sequence>
<dbReference type="FunFam" id="1.20.5.170:FF:000006">
    <property type="entry name" value="fos-related antigen 2 isoform X1"/>
    <property type="match status" value="1"/>
</dbReference>
<feature type="compositionally biased region" description="Low complexity" evidence="4">
    <location>
        <begin position="301"/>
        <end position="320"/>
    </location>
</feature>
<gene>
    <name evidence="7" type="primary">LOC116948458</name>
</gene>
<evidence type="ECO:0000313" key="6">
    <source>
        <dbReference type="Proteomes" id="UP001318040"/>
    </source>
</evidence>
<organism evidence="6 7">
    <name type="scientific">Petromyzon marinus</name>
    <name type="common">Sea lamprey</name>
    <dbReference type="NCBI Taxonomy" id="7757"/>
    <lineage>
        <taxon>Eukaryota</taxon>
        <taxon>Metazoa</taxon>
        <taxon>Chordata</taxon>
        <taxon>Craniata</taxon>
        <taxon>Vertebrata</taxon>
        <taxon>Cyclostomata</taxon>
        <taxon>Hyperoartia</taxon>
        <taxon>Petromyzontiformes</taxon>
        <taxon>Petromyzontidae</taxon>
        <taxon>Petromyzon</taxon>
    </lineage>
</organism>
<dbReference type="GO" id="GO:0005634">
    <property type="term" value="C:nucleus"/>
    <property type="evidence" value="ECO:0007669"/>
    <property type="project" value="TreeGrafter"/>
</dbReference>
<dbReference type="GO" id="GO:0000978">
    <property type="term" value="F:RNA polymerase II cis-regulatory region sequence-specific DNA binding"/>
    <property type="evidence" value="ECO:0007669"/>
    <property type="project" value="TreeGrafter"/>
</dbReference>
<dbReference type="AlphaFoldDB" id="A0AAJ7TNA7"/>
<accession>A0AAJ7TNA7</accession>
<feature type="compositionally biased region" description="Low complexity" evidence="4">
    <location>
        <begin position="12"/>
        <end position="21"/>
    </location>
</feature>
<feature type="region of interest" description="Disordered" evidence="4">
    <location>
        <begin position="85"/>
        <end position="194"/>
    </location>
</feature>
<feature type="compositionally biased region" description="Gly residues" evidence="4">
    <location>
        <begin position="336"/>
        <end position="346"/>
    </location>
</feature>
<dbReference type="Proteomes" id="UP001318040">
    <property type="component" value="Chromosome 33"/>
</dbReference>
<feature type="domain" description="BZIP" evidence="5">
    <location>
        <begin position="152"/>
        <end position="215"/>
    </location>
</feature>
<reference evidence="7" key="1">
    <citation type="submission" date="2025-08" db="UniProtKB">
        <authorList>
            <consortium name="RefSeq"/>
        </authorList>
    </citation>
    <scope>IDENTIFICATION</scope>
    <source>
        <tissue evidence="7">Sperm</tissue>
    </source>
</reference>
<dbReference type="GO" id="GO:0000981">
    <property type="term" value="F:DNA-binding transcription factor activity, RNA polymerase II-specific"/>
    <property type="evidence" value="ECO:0007669"/>
    <property type="project" value="TreeGrafter"/>
</dbReference>
<feature type="region of interest" description="Disordered" evidence="4">
    <location>
        <begin position="301"/>
        <end position="378"/>
    </location>
</feature>
<dbReference type="SMART" id="SM00338">
    <property type="entry name" value="BRLZ"/>
    <property type="match status" value="1"/>
</dbReference>
<evidence type="ECO:0000256" key="4">
    <source>
        <dbReference type="SAM" id="MobiDB-lite"/>
    </source>
</evidence>
<keyword evidence="1" id="KW-0805">Transcription regulation</keyword>
<keyword evidence="6" id="KW-1185">Reference proteome</keyword>
<evidence type="ECO:0000259" key="5">
    <source>
        <dbReference type="PROSITE" id="PS50217"/>
    </source>
</evidence>